<dbReference type="AlphaFoldDB" id="A0A422QIL5"/>
<evidence type="ECO:0000256" key="1">
    <source>
        <dbReference type="ARBA" id="ARBA00022553"/>
    </source>
</evidence>
<dbReference type="Gene3D" id="3.40.50.2300">
    <property type="match status" value="1"/>
</dbReference>
<reference evidence="4" key="1">
    <citation type="submission" date="2014-10" db="EMBL/GenBank/DDBJ databases">
        <title>Massilia sp. genome.</title>
        <authorList>
            <person name="Xu B."/>
            <person name="Dai L."/>
            <person name="Huang Z."/>
        </authorList>
    </citation>
    <scope>NUCLEOTIDE SEQUENCE [LARGE SCALE GENOMIC DNA]</scope>
    <source>
        <strain evidence="4">CFS-1</strain>
    </source>
</reference>
<dbReference type="Proteomes" id="UP000283254">
    <property type="component" value="Unassembled WGS sequence"/>
</dbReference>
<dbReference type="PANTHER" id="PTHR44591:SF25">
    <property type="entry name" value="CHEMOTAXIS TWO-COMPONENT RESPONSE REGULATOR"/>
    <property type="match status" value="1"/>
</dbReference>
<comment type="caution">
    <text evidence="4">The sequence shown here is derived from an EMBL/GenBank/DDBJ whole genome shotgun (WGS) entry which is preliminary data.</text>
</comment>
<dbReference type="InterPro" id="IPR011006">
    <property type="entry name" value="CheY-like_superfamily"/>
</dbReference>
<organism evidence="4 5">
    <name type="scientific">Massilia aurea</name>
    <dbReference type="NCBI Taxonomy" id="373040"/>
    <lineage>
        <taxon>Bacteria</taxon>
        <taxon>Pseudomonadati</taxon>
        <taxon>Pseudomonadota</taxon>
        <taxon>Betaproteobacteria</taxon>
        <taxon>Burkholderiales</taxon>
        <taxon>Oxalobacteraceae</taxon>
        <taxon>Telluria group</taxon>
        <taxon>Massilia</taxon>
    </lineage>
</organism>
<dbReference type="OrthoDB" id="8964771at2"/>
<dbReference type="InterPro" id="IPR001789">
    <property type="entry name" value="Sig_transdc_resp-reg_receiver"/>
</dbReference>
<accession>A0A422QIL5</accession>
<dbReference type="EMBL" id="JSAB01000166">
    <property type="protein sequence ID" value="RNF29802.1"/>
    <property type="molecule type" value="Genomic_DNA"/>
</dbReference>
<name>A0A422QIL5_9BURK</name>
<sequence>MSQLTISIIDDDDSVRQALGSLVRSLGFAAALFGSAEQFIEAGGVKASAVVVTDVQMPGMNGVDLQDRLRREGHTVPMIFITAFPEEALRKRAFAAGACCFLGKPFDGDIMIRCIEAALSPDTPIY</sequence>
<feature type="domain" description="Response regulatory" evidence="3">
    <location>
        <begin position="5"/>
        <end position="119"/>
    </location>
</feature>
<feature type="modified residue" description="4-aspartylphosphate" evidence="2">
    <location>
        <position position="54"/>
    </location>
</feature>
<dbReference type="RefSeq" id="WP_123070480.1">
    <property type="nucleotide sequence ID" value="NZ_JSAB01000166.1"/>
</dbReference>
<protein>
    <submittedName>
        <fullName evidence="4">Chemotaxis protein CheY</fullName>
    </submittedName>
</protein>
<dbReference type="GO" id="GO:0000160">
    <property type="term" value="P:phosphorelay signal transduction system"/>
    <property type="evidence" value="ECO:0007669"/>
    <property type="project" value="InterPro"/>
</dbReference>
<dbReference type="InterPro" id="IPR050595">
    <property type="entry name" value="Bact_response_regulator"/>
</dbReference>
<evidence type="ECO:0000256" key="2">
    <source>
        <dbReference type="PROSITE-ProRule" id="PRU00169"/>
    </source>
</evidence>
<proteinExistence type="predicted"/>
<dbReference type="PANTHER" id="PTHR44591">
    <property type="entry name" value="STRESS RESPONSE REGULATOR PROTEIN 1"/>
    <property type="match status" value="1"/>
</dbReference>
<evidence type="ECO:0000259" key="3">
    <source>
        <dbReference type="PROSITE" id="PS50110"/>
    </source>
</evidence>
<dbReference type="Pfam" id="PF00072">
    <property type="entry name" value="Response_reg"/>
    <property type="match status" value="1"/>
</dbReference>
<evidence type="ECO:0000313" key="5">
    <source>
        <dbReference type="Proteomes" id="UP000283254"/>
    </source>
</evidence>
<keyword evidence="1 2" id="KW-0597">Phosphoprotein</keyword>
<dbReference type="SUPFAM" id="SSF52172">
    <property type="entry name" value="CheY-like"/>
    <property type="match status" value="1"/>
</dbReference>
<evidence type="ECO:0000313" key="4">
    <source>
        <dbReference type="EMBL" id="RNF29802.1"/>
    </source>
</evidence>
<gene>
    <name evidence="4" type="ORF">NM04_15970</name>
</gene>
<dbReference type="SMART" id="SM00448">
    <property type="entry name" value="REC"/>
    <property type="match status" value="1"/>
</dbReference>
<dbReference type="PROSITE" id="PS50110">
    <property type="entry name" value="RESPONSE_REGULATORY"/>
    <property type="match status" value="1"/>
</dbReference>
<keyword evidence="5" id="KW-1185">Reference proteome</keyword>